<dbReference type="InterPro" id="IPR009057">
    <property type="entry name" value="Homeodomain-like_sf"/>
</dbReference>
<keyword evidence="4" id="KW-1185">Reference proteome</keyword>
<feature type="region of interest" description="Disordered" evidence="1">
    <location>
        <begin position="184"/>
        <end position="205"/>
    </location>
</feature>
<proteinExistence type="predicted"/>
<evidence type="ECO:0000313" key="3">
    <source>
        <dbReference type="EMBL" id="CAJ0943094.1"/>
    </source>
</evidence>
<feature type="non-terminal residue" evidence="3">
    <location>
        <position position="417"/>
    </location>
</feature>
<reference evidence="3" key="1">
    <citation type="submission" date="2023-07" db="EMBL/GenBank/DDBJ databases">
        <authorList>
            <person name="Stuckert A."/>
        </authorList>
    </citation>
    <scope>NUCLEOTIDE SEQUENCE</scope>
</reference>
<dbReference type="Proteomes" id="UP001176940">
    <property type="component" value="Unassembled WGS sequence"/>
</dbReference>
<dbReference type="Pfam" id="PF01498">
    <property type="entry name" value="HTH_Tnp_Tc3_2"/>
    <property type="match status" value="1"/>
</dbReference>
<sequence length="417" mass="47518">VASIPLNGIGHCKGSKKNPQRLAYSKSIKFRAAPESTNAMTEYDDKEQIKAPYPHITTRGSVPTHYYARLRSHTLPHEAPSPHITTRASVPTHYHARLRPPTLPREAPSTHITTRGSIQTHYHTRLRPHTLPHEAPSPHITTRGSVPTHYHARLHPHTLPHEAPSPHIITRGSVPTHYHMRLRPPTLPHEAPSTHITTRGSVPPHYHTRLRPHTLLHEAPSPHITTRGSLPTHYHTRLRPHTLPHEAPSTHITTRGSVPTHYHTRLRPRTLPHEALSSHISSGHGTDLYRASMGQYECSRAHVIKKFKAHGTVANLPRCGRKRKIDKRFQRKIVQMLDKEPRLTSKQVQATLQSEGTTVSTRTIHRHLNEKGLYGRRPRKTPLFTPRHKKASLEFAKTYLKSLKHFGRMFSGQMRQK</sequence>
<name>A0ABN9LLN5_9NEOB</name>
<evidence type="ECO:0000313" key="4">
    <source>
        <dbReference type="Proteomes" id="UP001176940"/>
    </source>
</evidence>
<evidence type="ECO:0000256" key="1">
    <source>
        <dbReference type="SAM" id="MobiDB-lite"/>
    </source>
</evidence>
<dbReference type="InterPro" id="IPR002492">
    <property type="entry name" value="Transposase_Tc1-like"/>
</dbReference>
<gene>
    <name evidence="3" type="ORF">RIMI_LOCUS9826761</name>
</gene>
<accession>A0ABN9LLN5</accession>
<feature type="domain" description="Transposase Tc1-like" evidence="2">
    <location>
        <begin position="330"/>
        <end position="401"/>
    </location>
</feature>
<dbReference type="EMBL" id="CAUEEQ010020712">
    <property type="protein sequence ID" value="CAJ0943094.1"/>
    <property type="molecule type" value="Genomic_DNA"/>
</dbReference>
<comment type="caution">
    <text evidence="3">The sequence shown here is derived from an EMBL/GenBank/DDBJ whole genome shotgun (WGS) entry which is preliminary data.</text>
</comment>
<protein>
    <recommendedName>
        <fullName evidence="2">Transposase Tc1-like domain-containing protein</fullName>
    </recommendedName>
</protein>
<evidence type="ECO:0000259" key="2">
    <source>
        <dbReference type="Pfam" id="PF01498"/>
    </source>
</evidence>
<feature type="non-terminal residue" evidence="3">
    <location>
        <position position="1"/>
    </location>
</feature>
<dbReference type="SUPFAM" id="SSF46689">
    <property type="entry name" value="Homeodomain-like"/>
    <property type="match status" value="1"/>
</dbReference>
<organism evidence="3 4">
    <name type="scientific">Ranitomeya imitator</name>
    <name type="common">mimic poison frog</name>
    <dbReference type="NCBI Taxonomy" id="111125"/>
    <lineage>
        <taxon>Eukaryota</taxon>
        <taxon>Metazoa</taxon>
        <taxon>Chordata</taxon>
        <taxon>Craniata</taxon>
        <taxon>Vertebrata</taxon>
        <taxon>Euteleostomi</taxon>
        <taxon>Amphibia</taxon>
        <taxon>Batrachia</taxon>
        <taxon>Anura</taxon>
        <taxon>Neobatrachia</taxon>
        <taxon>Hyloidea</taxon>
        <taxon>Dendrobatidae</taxon>
        <taxon>Dendrobatinae</taxon>
        <taxon>Ranitomeya</taxon>
    </lineage>
</organism>